<proteinExistence type="predicted"/>
<dbReference type="KEGG" id="cvn:111120094"/>
<protein>
    <submittedName>
        <fullName evidence="3">Uncharacterized protein LOC111120094</fullName>
    </submittedName>
</protein>
<gene>
    <name evidence="3" type="primary">LOC111120094</name>
</gene>
<feature type="compositionally biased region" description="Polar residues" evidence="1">
    <location>
        <begin position="10"/>
        <end position="43"/>
    </location>
</feature>
<keyword evidence="2" id="KW-1185">Reference proteome</keyword>
<evidence type="ECO:0000256" key="1">
    <source>
        <dbReference type="SAM" id="MobiDB-lite"/>
    </source>
</evidence>
<feature type="region of interest" description="Disordered" evidence="1">
    <location>
        <begin position="80"/>
        <end position="102"/>
    </location>
</feature>
<feature type="compositionally biased region" description="Polar residues" evidence="1">
    <location>
        <begin position="131"/>
        <end position="152"/>
    </location>
</feature>
<dbReference type="GeneID" id="111120094"/>
<feature type="region of interest" description="Disordered" evidence="1">
    <location>
        <begin position="225"/>
        <end position="262"/>
    </location>
</feature>
<reference evidence="3" key="2">
    <citation type="submission" date="2025-08" db="UniProtKB">
        <authorList>
            <consortium name="RefSeq"/>
        </authorList>
    </citation>
    <scope>IDENTIFICATION</scope>
    <source>
        <tissue evidence="3">Whole sample</tissue>
    </source>
</reference>
<evidence type="ECO:0000313" key="2">
    <source>
        <dbReference type="Proteomes" id="UP000694844"/>
    </source>
</evidence>
<evidence type="ECO:0000313" key="3">
    <source>
        <dbReference type="RefSeq" id="XP_022316478.1"/>
    </source>
</evidence>
<feature type="region of interest" description="Disordered" evidence="1">
    <location>
        <begin position="284"/>
        <end position="310"/>
    </location>
</feature>
<feature type="compositionally biased region" description="Low complexity" evidence="1">
    <location>
        <begin position="154"/>
        <end position="169"/>
    </location>
</feature>
<sequence>MEMSTKNDDTSSISVPSVAPTVSENNPVSTSEPPVNGVVSSDVSWPVEDKNPFSGFSEEHLSKLDEFLSSEEAKKILQQTTEGDFTSTMSDLEPPATSDPAEVLGDDLLKMLDNGSTHSTTLDHPYCVKSSKGTSSSATETKAENALSSAENSPAKAPPTVTEATATPTVSPRKSARISLRRDPEGETKAEIEGTAGSVGFVGAVHPGIVQPGFVGAVHPGIVQPEHAGVGRGRGRGRKSLIPEETPVNIRRSSRVSDKEQRDLAEKIRQENLLQEKAALEALKKRRRRTKRRRVPSLCHEGEDPRRLRY</sequence>
<feature type="compositionally biased region" description="Basic and acidic residues" evidence="1">
    <location>
        <begin position="180"/>
        <end position="189"/>
    </location>
</feature>
<organism evidence="2 3">
    <name type="scientific">Crassostrea virginica</name>
    <name type="common">Eastern oyster</name>
    <dbReference type="NCBI Taxonomy" id="6565"/>
    <lineage>
        <taxon>Eukaryota</taxon>
        <taxon>Metazoa</taxon>
        <taxon>Spiralia</taxon>
        <taxon>Lophotrochozoa</taxon>
        <taxon>Mollusca</taxon>
        <taxon>Bivalvia</taxon>
        <taxon>Autobranchia</taxon>
        <taxon>Pteriomorphia</taxon>
        <taxon>Ostreida</taxon>
        <taxon>Ostreoidea</taxon>
        <taxon>Ostreidae</taxon>
        <taxon>Crassostrea</taxon>
    </lineage>
</organism>
<accession>A0A8B8CKV3</accession>
<feature type="region of interest" description="Disordered" evidence="1">
    <location>
        <begin position="115"/>
        <end position="189"/>
    </location>
</feature>
<dbReference type="AlphaFoldDB" id="A0A8B8CKV3"/>
<reference evidence="2" key="1">
    <citation type="submission" date="2024-06" db="UniProtKB">
        <authorList>
            <consortium name="RefSeq"/>
        </authorList>
    </citation>
    <scope>NUCLEOTIDE SEQUENCE [LARGE SCALE GENOMIC DNA]</scope>
</reference>
<feature type="region of interest" description="Disordered" evidence="1">
    <location>
        <begin position="1"/>
        <end position="44"/>
    </location>
</feature>
<dbReference type="RefSeq" id="XP_022316478.1">
    <property type="nucleotide sequence ID" value="XM_022460770.1"/>
</dbReference>
<dbReference type="Proteomes" id="UP000694844">
    <property type="component" value="Chromosome 1"/>
</dbReference>
<feature type="compositionally biased region" description="Basic residues" evidence="1">
    <location>
        <begin position="284"/>
        <end position="295"/>
    </location>
</feature>
<dbReference type="OrthoDB" id="6163001at2759"/>
<feature type="compositionally biased region" description="Basic and acidic residues" evidence="1">
    <location>
        <begin position="300"/>
        <end position="310"/>
    </location>
</feature>
<name>A0A8B8CKV3_CRAVI</name>
<feature type="compositionally biased region" description="Polar residues" evidence="1">
    <location>
        <begin position="80"/>
        <end position="90"/>
    </location>
</feature>